<dbReference type="Proteomes" id="UP000646946">
    <property type="component" value="Unassembled WGS sequence"/>
</dbReference>
<evidence type="ECO:0000256" key="1">
    <source>
        <dbReference type="ARBA" id="ARBA00022531"/>
    </source>
</evidence>
<dbReference type="PANTHER" id="PTHR47199">
    <property type="entry name" value="PHOTOSYSTEM II STABILITY/ASSEMBLY FACTOR HCF136, CHLOROPLASTIC"/>
    <property type="match status" value="1"/>
</dbReference>
<keyword evidence="2" id="KW-0604">Photosystem II</keyword>
<dbReference type="InterPro" id="IPR013783">
    <property type="entry name" value="Ig-like_fold"/>
</dbReference>
<dbReference type="InterPro" id="IPR028203">
    <property type="entry name" value="PSII_CF48-like_dom"/>
</dbReference>
<dbReference type="EMBL" id="DVAB01000018">
    <property type="protein sequence ID" value="HIK00280.1"/>
    <property type="molecule type" value="Genomic_DNA"/>
</dbReference>
<reference evidence="4 5" key="1">
    <citation type="journal article" name="Nat. Commun.">
        <title>Undinarchaeota illuminate DPANN phylogeny and the impact of gene transfer on archaeal evolution.</title>
        <authorList>
            <person name="Dombrowski N."/>
            <person name="Williams T.A."/>
            <person name="Sun J."/>
            <person name="Woodcroft B.J."/>
            <person name="Lee J.H."/>
            <person name="Minh B.Q."/>
            <person name="Rinke C."/>
            <person name="Spang A."/>
        </authorList>
    </citation>
    <scope>NUCLEOTIDE SEQUENCE [LARGE SCALE GENOMIC DNA]</scope>
    <source>
        <strain evidence="4">MAG_bin1129</strain>
    </source>
</reference>
<dbReference type="Pfam" id="PF14870">
    <property type="entry name" value="PSII_BNR"/>
    <property type="match status" value="3"/>
</dbReference>
<dbReference type="SUPFAM" id="SSF50939">
    <property type="entry name" value="Sialidases"/>
    <property type="match status" value="1"/>
</dbReference>
<dbReference type="Pfam" id="PF17957">
    <property type="entry name" value="Big_7"/>
    <property type="match status" value="1"/>
</dbReference>
<evidence type="ECO:0000313" key="5">
    <source>
        <dbReference type="Proteomes" id="UP000646946"/>
    </source>
</evidence>
<feature type="domain" description="Photosynthesis system II assembly factor Ycf48/Hcf136-like" evidence="3">
    <location>
        <begin position="32"/>
        <end position="85"/>
    </location>
</feature>
<keyword evidence="1" id="KW-0602">Photosynthesis</keyword>
<comment type="caution">
    <text evidence="4">The sequence shown here is derived from an EMBL/GenBank/DDBJ whole genome shotgun (WGS) entry which is preliminary data.</text>
</comment>
<protein>
    <recommendedName>
        <fullName evidence="3">Photosynthesis system II assembly factor Ycf48/Hcf136-like domain-containing protein</fullName>
    </recommendedName>
</protein>
<evidence type="ECO:0000313" key="4">
    <source>
        <dbReference type="EMBL" id="HIK00280.1"/>
    </source>
</evidence>
<feature type="domain" description="Photosynthesis system II assembly factor Ycf48/Hcf136-like" evidence="3">
    <location>
        <begin position="154"/>
        <end position="241"/>
    </location>
</feature>
<evidence type="ECO:0000256" key="2">
    <source>
        <dbReference type="ARBA" id="ARBA00023276"/>
    </source>
</evidence>
<dbReference type="AlphaFoldDB" id="A0A832UV55"/>
<evidence type="ECO:0000259" key="3">
    <source>
        <dbReference type="Pfam" id="PF14870"/>
    </source>
</evidence>
<accession>A0A832UV55</accession>
<dbReference type="GO" id="GO:0015979">
    <property type="term" value="P:photosynthesis"/>
    <property type="evidence" value="ECO:0007669"/>
    <property type="project" value="UniProtKB-KW"/>
</dbReference>
<dbReference type="PANTHER" id="PTHR47199:SF2">
    <property type="entry name" value="PHOTOSYSTEM II STABILITY_ASSEMBLY FACTOR HCF136, CHLOROPLASTIC"/>
    <property type="match status" value="1"/>
</dbReference>
<gene>
    <name evidence="4" type="ORF">H1016_01940</name>
</gene>
<name>A0A832UV55_9ARCH</name>
<dbReference type="InterPro" id="IPR015943">
    <property type="entry name" value="WD40/YVTN_repeat-like_dom_sf"/>
</dbReference>
<keyword evidence="5" id="KW-1185">Reference proteome</keyword>
<proteinExistence type="predicted"/>
<dbReference type="Gene3D" id="2.130.10.10">
    <property type="entry name" value="YVTN repeat-like/Quinoprotein amine dehydrogenase"/>
    <property type="match status" value="1"/>
</dbReference>
<sequence length="556" mass="60692">MKYPPTKVSRILVAVVFIIFFVAHFTIPSIAANDSVQWIQQTSGTASTLLDLQFVNKNTGWIVGEGGTILKTTNSGENWTKQNSGVTTTLWAVHFVNINKGLIIFSYLFLPSWVISPPWYGLFDNRYIGWVVGHGGLILKTVDGGKNWVKQSSETMSTLNDVYFVDANTGWVVGDSGTIKKTTNGGLIWTSHTLGYADSLNSVYFINANTGWVAPVSRYDPQTNMFYNYVLKTTDGGITWKPSNKFSYYISDMQFVDANNGWAVGHYSGILKTTDGGINWFLQNSNVKKASVGVYFLDANRGWAVGGVFPGFVLNTTDNGTTWIREESVFPSTLNEVYFIDATTGWAVGADGQIWTYNGPASTSVDTTPPTVSVTHSPLNPKTFETIAVTANASDEFGISTIELYHDDEWIMTCSAPTSCSTSFLYGESGTHTYYISATDTSGLTTRDPPNSTKNYTVSYVPSGITIFVIQSPLNPKVSESVKITATASGNAALNSSRVIYVYIDDALANICTSSPCSTSPKKYSLGDHTYYAVINEKLVDLARDPVTGIKGFRVS</sequence>
<feature type="domain" description="Photosynthesis system II assembly factor Ycf48/Hcf136-like" evidence="3">
    <location>
        <begin position="249"/>
        <end position="325"/>
    </location>
</feature>
<dbReference type="Gene3D" id="2.60.40.10">
    <property type="entry name" value="Immunoglobulins"/>
    <property type="match status" value="1"/>
</dbReference>
<dbReference type="GO" id="GO:0009523">
    <property type="term" value="C:photosystem II"/>
    <property type="evidence" value="ECO:0007669"/>
    <property type="project" value="UniProtKB-KW"/>
</dbReference>
<dbReference type="InterPro" id="IPR036278">
    <property type="entry name" value="Sialidase_sf"/>
</dbReference>
<organism evidence="4 5">
    <name type="scientific">Candidatus Naiadarchaeum limnaeum</name>
    <dbReference type="NCBI Taxonomy" id="2756139"/>
    <lineage>
        <taxon>Archaea</taxon>
        <taxon>Candidatus Undinarchaeota</taxon>
        <taxon>Candidatus Undinarchaeia</taxon>
        <taxon>Candidatus Naiadarchaeales</taxon>
        <taxon>Candidatus Naiadarchaeaceae</taxon>
        <taxon>Candidatus Naiadarchaeum</taxon>
    </lineage>
</organism>